<dbReference type="Gene3D" id="2.60.120.260">
    <property type="entry name" value="Galactose-binding domain-like"/>
    <property type="match status" value="1"/>
</dbReference>
<dbReference type="AlphaFoldDB" id="A0A168JFX4"/>
<feature type="signal peptide" evidence="7">
    <location>
        <begin position="1"/>
        <end position="19"/>
    </location>
</feature>
<organism evidence="9 10">
    <name type="scientific">Akanthomyces lecanii RCEF 1005</name>
    <dbReference type="NCBI Taxonomy" id="1081108"/>
    <lineage>
        <taxon>Eukaryota</taxon>
        <taxon>Fungi</taxon>
        <taxon>Dikarya</taxon>
        <taxon>Ascomycota</taxon>
        <taxon>Pezizomycotina</taxon>
        <taxon>Sordariomycetes</taxon>
        <taxon>Hypocreomycetidae</taxon>
        <taxon>Hypocreales</taxon>
        <taxon>Cordycipitaceae</taxon>
        <taxon>Akanthomyces</taxon>
        <taxon>Cordyceps confragosa</taxon>
    </lineage>
</organism>
<name>A0A168JFX4_CORDF</name>
<dbReference type="EMBL" id="AZHF01000002">
    <property type="protein sequence ID" value="OAA80381.1"/>
    <property type="molecule type" value="Genomic_DNA"/>
</dbReference>
<keyword evidence="10" id="KW-1185">Reference proteome</keyword>
<keyword evidence="3 7" id="KW-0732">Signal</keyword>
<dbReference type="Gene3D" id="3.20.20.80">
    <property type="entry name" value="Glycosidases"/>
    <property type="match status" value="1"/>
</dbReference>
<evidence type="ECO:0000256" key="5">
    <source>
        <dbReference type="ARBA" id="ARBA00023295"/>
    </source>
</evidence>
<dbReference type="PANTHER" id="PTHR10030">
    <property type="entry name" value="ALPHA-L-FUCOSIDASE"/>
    <property type="match status" value="1"/>
</dbReference>
<dbReference type="SMART" id="SM00812">
    <property type="entry name" value="Alpha_L_fucos"/>
    <property type="match status" value="1"/>
</dbReference>
<feature type="chain" id="PRO_5007898098" description="alpha-L-fucosidase" evidence="7">
    <location>
        <begin position="20"/>
        <end position="506"/>
    </location>
</feature>
<dbReference type="InterPro" id="IPR057739">
    <property type="entry name" value="Glyco_hydro_29_N"/>
</dbReference>
<evidence type="ECO:0000256" key="7">
    <source>
        <dbReference type="SAM" id="SignalP"/>
    </source>
</evidence>
<accession>A0A168JFX4</accession>
<evidence type="ECO:0000259" key="8">
    <source>
        <dbReference type="Pfam" id="PF01120"/>
    </source>
</evidence>
<proteinExistence type="inferred from homology"/>
<reference evidence="9 10" key="1">
    <citation type="journal article" date="2016" name="Genome Biol. Evol.">
        <title>Divergent and convergent evolution of fungal pathogenicity.</title>
        <authorList>
            <person name="Shang Y."/>
            <person name="Xiao G."/>
            <person name="Zheng P."/>
            <person name="Cen K."/>
            <person name="Zhan S."/>
            <person name="Wang C."/>
        </authorList>
    </citation>
    <scope>NUCLEOTIDE SEQUENCE [LARGE SCALE GENOMIC DNA]</scope>
    <source>
        <strain evidence="9 10">RCEF 1005</strain>
    </source>
</reference>
<dbReference type="Pfam" id="PF01120">
    <property type="entry name" value="Alpha_L_fucos"/>
    <property type="match status" value="1"/>
</dbReference>
<dbReference type="GO" id="GO:0006004">
    <property type="term" value="P:fucose metabolic process"/>
    <property type="evidence" value="ECO:0007669"/>
    <property type="project" value="TreeGrafter"/>
</dbReference>
<gene>
    <name evidence="9" type="ORF">LEL_03867</name>
</gene>
<dbReference type="GO" id="GO:0004560">
    <property type="term" value="F:alpha-L-fucosidase activity"/>
    <property type="evidence" value="ECO:0007669"/>
    <property type="project" value="UniProtKB-EC"/>
</dbReference>
<dbReference type="InterPro" id="IPR017853">
    <property type="entry name" value="GH"/>
</dbReference>
<dbReference type="OrthoDB" id="6039950at2759"/>
<sequence length="506" mass="56210">MKTNAGLIAALASVTAVHGVRTQDGSGYPPPPPGKRQDIAPSGKWRISPLDGSKIALPTAEQLAFQDREMGCLVHFNMATYIAQDGCNGDPTLVPARDLFDPEQLDTDQWMETVRSFGGKYATLVAKHNCGFTTWPTKVTFKDVAGETVPYNYTIAQSPVKGKDVVESFVESTEKYGFGHGFYYSVVVNNYLNVQSAQVRNVTAAPGQVGITTDVYNDVVFEQLKELWGKYGNLTEIWFDGGYSGDQKERIQTLLQKAQPNAVIFGGCQDNGTCVSDNSSMILLCEISRIQELIFVVRWIGNELGHAEEENWSTGLTESGASDSPYFTPAECDTTLQTGDRWFFGVDTPLRSLDEMIKVYHETVGRNCVLALDLSPDRRGLIPDSHVARYKELGDFIRQCYDHPLQPSCKKRNKAKGTYTLTFDKPAEIDRVVLMEDQTDGQVIRTYQVWGKQGKENEWSLLSNGTSVGHKKIDLFSKPATVTEVMVNSTFVDTPKWRSVTVHKCS</sequence>
<protein>
    <recommendedName>
        <fullName evidence="2">alpha-L-fucosidase</fullName>
        <ecNumber evidence="2">3.2.1.51</ecNumber>
    </recommendedName>
</protein>
<keyword evidence="4" id="KW-0378">Hydrolase</keyword>
<dbReference type="GO" id="GO:0016139">
    <property type="term" value="P:glycoside catabolic process"/>
    <property type="evidence" value="ECO:0007669"/>
    <property type="project" value="TreeGrafter"/>
</dbReference>
<evidence type="ECO:0000313" key="10">
    <source>
        <dbReference type="Proteomes" id="UP000076881"/>
    </source>
</evidence>
<feature type="region of interest" description="Disordered" evidence="6">
    <location>
        <begin position="20"/>
        <end position="41"/>
    </location>
</feature>
<dbReference type="InterPro" id="IPR000933">
    <property type="entry name" value="Glyco_hydro_29"/>
</dbReference>
<dbReference type="PANTHER" id="PTHR10030:SF37">
    <property type="entry name" value="ALPHA-L-FUCOSIDASE-RELATED"/>
    <property type="match status" value="1"/>
</dbReference>
<evidence type="ECO:0000256" key="3">
    <source>
        <dbReference type="ARBA" id="ARBA00022729"/>
    </source>
</evidence>
<dbReference type="Proteomes" id="UP000076881">
    <property type="component" value="Unassembled WGS sequence"/>
</dbReference>
<evidence type="ECO:0000256" key="1">
    <source>
        <dbReference type="ARBA" id="ARBA00007951"/>
    </source>
</evidence>
<keyword evidence="5" id="KW-0326">Glycosidase</keyword>
<dbReference type="EC" id="3.2.1.51" evidence="2"/>
<evidence type="ECO:0000256" key="4">
    <source>
        <dbReference type="ARBA" id="ARBA00022801"/>
    </source>
</evidence>
<comment type="caution">
    <text evidence="9">The sequence shown here is derived from an EMBL/GenBank/DDBJ whole genome shotgun (WGS) entry which is preliminary data.</text>
</comment>
<dbReference type="STRING" id="1081108.A0A168JFX4"/>
<evidence type="ECO:0000256" key="6">
    <source>
        <dbReference type="SAM" id="MobiDB-lite"/>
    </source>
</evidence>
<evidence type="ECO:0000313" key="9">
    <source>
        <dbReference type="EMBL" id="OAA80381.1"/>
    </source>
</evidence>
<comment type="similarity">
    <text evidence="1">Belongs to the glycosyl hydrolase 29 family.</text>
</comment>
<feature type="domain" description="Glycoside hydrolase family 29 N-terminal" evidence="8">
    <location>
        <begin position="98"/>
        <end position="398"/>
    </location>
</feature>
<dbReference type="SUPFAM" id="SSF51445">
    <property type="entry name" value="(Trans)glycosidases"/>
    <property type="match status" value="1"/>
</dbReference>
<evidence type="ECO:0000256" key="2">
    <source>
        <dbReference type="ARBA" id="ARBA00012662"/>
    </source>
</evidence>